<dbReference type="AlphaFoldDB" id="A0A080MB45"/>
<dbReference type="Pfam" id="PF14090">
    <property type="entry name" value="HTH_39"/>
    <property type="match status" value="1"/>
</dbReference>
<reference evidence="2 3" key="1">
    <citation type="submission" date="2014-02" db="EMBL/GenBank/DDBJ databases">
        <title>Expanding our view of genomic diversity in Candidatus Accumulibacter clades.</title>
        <authorList>
            <person name="Skennerton C.T."/>
            <person name="Barr J.J."/>
            <person name="Slater F.R."/>
            <person name="Bond P.L."/>
            <person name="Tyson G.W."/>
        </authorList>
    </citation>
    <scope>NUCLEOTIDE SEQUENCE [LARGE SCALE GENOMIC DNA]</scope>
    <source>
        <strain evidence="3">BA-91</strain>
    </source>
</reference>
<dbReference type="EMBL" id="JDVG02000051">
    <property type="protein sequence ID" value="KFB74369.1"/>
    <property type="molecule type" value="Genomic_DNA"/>
</dbReference>
<sequence length="98" mass="10705">MSTANHDGPPMVTGQCAEVLHLLRTLQPVPSFILTADHAIPEAAARIHDLRAKGYHVLTMILPEFQFRGAIRRRVAAYSMGTPEWPAAGFLDDQGGRA</sequence>
<protein>
    <recommendedName>
        <fullName evidence="1">Winged helix-turn-helix domain-containing protein</fullName>
    </recommendedName>
</protein>
<gene>
    <name evidence="2" type="ORF">AW09_000339</name>
</gene>
<evidence type="ECO:0000313" key="3">
    <source>
        <dbReference type="Proteomes" id="UP000020077"/>
    </source>
</evidence>
<name>A0A080MB45_9PROT</name>
<proteinExistence type="predicted"/>
<evidence type="ECO:0000313" key="2">
    <source>
        <dbReference type="EMBL" id="KFB74369.1"/>
    </source>
</evidence>
<accession>A0A080MB45</accession>
<evidence type="ECO:0000259" key="1">
    <source>
        <dbReference type="Pfam" id="PF14090"/>
    </source>
</evidence>
<dbReference type="Proteomes" id="UP000020077">
    <property type="component" value="Unassembled WGS sequence"/>
</dbReference>
<dbReference type="InterPro" id="IPR055245">
    <property type="entry name" value="HTH_proteobacteria"/>
</dbReference>
<organism evidence="2 3">
    <name type="scientific">Candidatus Accumulibacter phosphatis</name>
    <dbReference type="NCBI Taxonomy" id="327160"/>
    <lineage>
        <taxon>Bacteria</taxon>
        <taxon>Pseudomonadati</taxon>
        <taxon>Pseudomonadota</taxon>
        <taxon>Betaproteobacteria</taxon>
        <taxon>Candidatus Accumulibacter</taxon>
    </lineage>
</organism>
<comment type="caution">
    <text evidence="2">The sequence shown here is derived from an EMBL/GenBank/DDBJ whole genome shotgun (WGS) entry which is preliminary data.</text>
</comment>
<feature type="domain" description="Winged helix-turn-helix" evidence="1">
    <location>
        <begin position="15"/>
        <end position="82"/>
    </location>
</feature>